<proteinExistence type="predicted"/>
<evidence type="ECO:0000313" key="5">
    <source>
        <dbReference type="EMBL" id="CAB4853348.1"/>
    </source>
</evidence>
<dbReference type="EMBL" id="CAFBIY010000241">
    <property type="protein sequence ID" value="CAB4853348.1"/>
    <property type="molecule type" value="Genomic_DNA"/>
</dbReference>
<accession>A0A6J7C909</accession>
<evidence type="ECO:0000313" key="2">
    <source>
        <dbReference type="EMBL" id="CAB4364402.1"/>
    </source>
</evidence>
<dbReference type="InterPro" id="IPR001633">
    <property type="entry name" value="EAL_dom"/>
</dbReference>
<evidence type="ECO:0000313" key="4">
    <source>
        <dbReference type="EMBL" id="CAB4801525.1"/>
    </source>
</evidence>
<dbReference type="InterPro" id="IPR050706">
    <property type="entry name" value="Cyclic-di-GMP_PDE-like"/>
</dbReference>
<dbReference type="PANTHER" id="PTHR33121:SF76">
    <property type="entry name" value="SIGNALING PROTEIN"/>
    <property type="match status" value="1"/>
</dbReference>
<gene>
    <name evidence="3" type="ORF">UFOPK2656_02085</name>
    <name evidence="4" type="ORF">UFOPK3099_00149</name>
    <name evidence="5" type="ORF">UFOPK3267_02878</name>
    <name evidence="6" type="ORF">UFOPK3651_02328</name>
    <name evidence="7" type="ORF">UFOPK3931_01375</name>
    <name evidence="2" type="ORF">UFOPK4189_02163</name>
</gene>
<dbReference type="PANTHER" id="PTHR33121">
    <property type="entry name" value="CYCLIC DI-GMP PHOSPHODIESTERASE PDEF"/>
    <property type="match status" value="1"/>
</dbReference>
<dbReference type="EMBL" id="CAFBOL010000031">
    <property type="protein sequence ID" value="CAB4989342.1"/>
    <property type="molecule type" value="Genomic_DNA"/>
</dbReference>
<evidence type="ECO:0000313" key="3">
    <source>
        <dbReference type="EMBL" id="CAB4730610.1"/>
    </source>
</evidence>
<feature type="domain" description="EAL" evidence="1">
    <location>
        <begin position="1"/>
        <end position="121"/>
    </location>
</feature>
<evidence type="ECO:0000313" key="7">
    <source>
        <dbReference type="EMBL" id="CAB4989342.1"/>
    </source>
</evidence>
<dbReference type="GO" id="GO:0071111">
    <property type="term" value="F:cyclic-guanylate-specific phosphodiesterase activity"/>
    <property type="evidence" value="ECO:0007669"/>
    <property type="project" value="InterPro"/>
</dbReference>
<dbReference type="AlphaFoldDB" id="A0A6J7C909"/>
<protein>
    <submittedName>
        <fullName evidence="5">Unannotated protein</fullName>
    </submittedName>
</protein>
<dbReference type="SMART" id="SM00052">
    <property type="entry name" value="EAL"/>
    <property type="match status" value="1"/>
</dbReference>
<reference evidence="5" key="1">
    <citation type="submission" date="2020-05" db="EMBL/GenBank/DDBJ databases">
        <authorList>
            <person name="Chiriac C."/>
            <person name="Salcher M."/>
            <person name="Ghai R."/>
            <person name="Kavagutti S V."/>
        </authorList>
    </citation>
    <scope>NUCLEOTIDE SEQUENCE</scope>
</reference>
<dbReference type="Pfam" id="PF00563">
    <property type="entry name" value="EAL"/>
    <property type="match status" value="1"/>
</dbReference>
<dbReference type="Gene3D" id="3.20.20.450">
    <property type="entry name" value="EAL domain"/>
    <property type="match status" value="1"/>
</dbReference>
<sequence>MLVVEITEHARIENYPVLRRALSQLGPMKVSVDDAGAGFASLRHILELKPDFVKLDVALVRGIEADPARQALIVGLCHFAARTGAILIAEGIETAAEAETVRGLGVPFGQGYLLGRPGPLK</sequence>
<dbReference type="CDD" id="cd01948">
    <property type="entry name" value="EAL"/>
    <property type="match status" value="1"/>
</dbReference>
<dbReference type="EMBL" id="CAEZYF010000013">
    <property type="protein sequence ID" value="CAB4730610.1"/>
    <property type="molecule type" value="Genomic_DNA"/>
</dbReference>
<dbReference type="EMBL" id="CAFBMT010000014">
    <property type="protein sequence ID" value="CAB4943053.1"/>
    <property type="molecule type" value="Genomic_DNA"/>
</dbReference>
<dbReference type="EMBL" id="CAFAAV010000006">
    <property type="protein sequence ID" value="CAB4801525.1"/>
    <property type="molecule type" value="Genomic_DNA"/>
</dbReference>
<dbReference type="PROSITE" id="PS50883">
    <property type="entry name" value="EAL"/>
    <property type="match status" value="1"/>
</dbReference>
<dbReference type="InterPro" id="IPR035919">
    <property type="entry name" value="EAL_sf"/>
</dbReference>
<organism evidence="5">
    <name type="scientific">freshwater metagenome</name>
    <dbReference type="NCBI Taxonomy" id="449393"/>
    <lineage>
        <taxon>unclassified sequences</taxon>
        <taxon>metagenomes</taxon>
        <taxon>ecological metagenomes</taxon>
    </lineage>
</organism>
<name>A0A6J7C909_9ZZZZ</name>
<evidence type="ECO:0000313" key="6">
    <source>
        <dbReference type="EMBL" id="CAB4943053.1"/>
    </source>
</evidence>
<dbReference type="EMBL" id="CAESGF010000013">
    <property type="protein sequence ID" value="CAB4364402.1"/>
    <property type="molecule type" value="Genomic_DNA"/>
</dbReference>
<evidence type="ECO:0000259" key="1">
    <source>
        <dbReference type="PROSITE" id="PS50883"/>
    </source>
</evidence>
<dbReference type="SUPFAM" id="SSF141868">
    <property type="entry name" value="EAL domain-like"/>
    <property type="match status" value="1"/>
</dbReference>